<dbReference type="EC" id="3.5.1.2" evidence="2"/>
<dbReference type="GO" id="GO:0016829">
    <property type="term" value="F:lyase activity"/>
    <property type="evidence" value="ECO:0007669"/>
    <property type="project" value="UniProtKB-KW"/>
</dbReference>
<dbReference type="AlphaFoldDB" id="A0ABD3MX48"/>
<sequence length="367" mass="39599">MSLHRCGTIRSAYNNIIMIGNHSPVITIGVLALQGAFEEHQRALESVSSSIVTIQIRTPEQLKSIDGIVLPGGESTAMGLIGDATAGLWEALREFVRGNDSRPTWGTCAGLILLAERCVGTSAVILGNGQSLIGGMDVLVCRNYFGSQVSSFEMYTPPPPRPPCEGSLRGMMMKEKERRGDDVDVVDRSTEYNDAPFPGVFIRAPAILTASPDVEVLGRVVAAPCRAAAAVLRELERRIEAGEDVIRVGVVDALERRAGGGVSYADVRLRGGGKEDGGNDNGGADSNDNNRRDEGGEEEKRDAAVPRERIDVDLPGASDESNAREVICAVRRGRILCTAFHPEIADDLRWHEYFVGMVLEAKAERSR</sequence>
<comment type="similarity">
    <text evidence="1">Belongs to the glutaminase PdxT/SNO family.</text>
</comment>
<evidence type="ECO:0000256" key="4">
    <source>
        <dbReference type="ARBA" id="ARBA00022962"/>
    </source>
</evidence>
<reference evidence="8 9" key="1">
    <citation type="submission" date="2024-10" db="EMBL/GenBank/DDBJ databases">
        <title>Updated reference genomes for cyclostephanoid diatoms.</title>
        <authorList>
            <person name="Roberts W.R."/>
            <person name="Alverson A.J."/>
        </authorList>
    </citation>
    <scope>NUCLEOTIDE SEQUENCE [LARGE SCALE GENOMIC DNA]</scope>
    <source>
        <strain evidence="8 9">AJA276-08</strain>
    </source>
</reference>
<feature type="compositionally biased region" description="Basic and acidic residues" evidence="7">
    <location>
        <begin position="288"/>
        <end position="312"/>
    </location>
</feature>
<gene>
    <name evidence="8" type="ORF">ACHAW5_005857</name>
</gene>
<dbReference type="Proteomes" id="UP001530315">
    <property type="component" value="Unassembled WGS sequence"/>
</dbReference>
<dbReference type="PANTHER" id="PTHR31559">
    <property type="entry name" value="PYRIDOXAL 5'-PHOSPHATE SYNTHASE SUBUNIT SNO"/>
    <property type="match status" value="1"/>
</dbReference>
<keyword evidence="3" id="KW-0378">Hydrolase</keyword>
<accession>A0ABD3MX48</accession>
<comment type="catalytic activity">
    <reaction evidence="6">
        <text>L-glutamine + H2O = L-glutamate + NH4(+)</text>
        <dbReference type="Rhea" id="RHEA:15889"/>
        <dbReference type="ChEBI" id="CHEBI:15377"/>
        <dbReference type="ChEBI" id="CHEBI:28938"/>
        <dbReference type="ChEBI" id="CHEBI:29985"/>
        <dbReference type="ChEBI" id="CHEBI:58359"/>
        <dbReference type="EC" id="3.5.1.2"/>
    </reaction>
</comment>
<evidence type="ECO:0000313" key="8">
    <source>
        <dbReference type="EMBL" id="KAL3768444.1"/>
    </source>
</evidence>
<feature type="region of interest" description="Disordered" evidence="7">
    <location>
        <begin position="265"/>
        <end position="317"/>
    </location>
</feature>
<dbReference type="SUPFAM" id="SSF52317">
    <property type="entry name" value="Class I glutamine amidotransferase-like"/>
    <property type="match status" value="2"/>
</dbReference>
<dbReference type="Pfam" id="PF01174">
    <property type="entry name" value="SNO"/>
    <property type="match status" value="1"/>
</dbReference>
<comment type="caution">
    <text evidence="8">The sequence shown here is derived from an EMBL/GenBank/DDBJ whole genome shotgun (WGS) entry which is preliminary data.</text>
</comment>
<evidence type="ECO:0000256" key="7">
    <source>
        <dbReference type="SAM" id="MobiDB-lite"/>
    </source>
</evidence>
<proteinExistence type="inferred from homology"/>
<dbReference type="InterPro" id="IPR021196">
    <property type="entry name" value="PdxT/SNO_CS"/>
</dbReference>
<evidence type="ECO:0000313" key="9">
    <source>
        <dbReference type="Proteomes" id="UP001530315"/>
    </source>
</evidence>
<organism evidence="8 9">
    <name type="scientific">Stephanodiscus triporus</name>
    <dbReference type="NCBI Taxonomy" id="2934178"/>
    <lineage>
        <taxon>Eukaryota</taxon>
        <taxon>Sar</taxon>
        <taxon>Stramenopiles</taxon>
        <taxon>Ochrophyta</taxon>
        <taxon>Bacillariophyta</taxon>
        <taxon>Coscinodiscophyceae</taxon>
        <taxon>Thalassiosirophycidae</taxon>
        <taxon>Stephanodiscales</taxon>
        <taxon>Stephanodiscaceae</taxon>
        <taxon>Stephanodiscus</taxon>
    </lineage>
</organism>
<dbReference type="GO" id="GO:0004359">
    <property type="term" value="F:glutaminase activity"/>
    <property type="evidence" value="ECO:0007669"/>
    <property type="project" value="UniProtKB-EC"/>
</dbReference>
<dbReference type="Gene3D" id="3.40.50.880">
    <property type="match status" value="1"/>
</dbReference>
<keyword evidence="4" id="KW-0315">Glutamine amidotransferase</keyword>
<dbReference type="InterPro" id="IPR002161">
    <property type="entry name" value="PdxT/SNO"/>
</dbReference>
<feature type="compositionally biased region" description="Basic and acidic residues" evidence="7">
    <location>
        <begin position="267"/>
        <end position="277"/>
    </location>
</feature>
<evidence type="ECO:0000256" key="5">
    <source>
        <dbReference type="ARBA" id="ARBA00023239"/>
    </source>
</evidence>
<dbReference type="PROSITE" id="PS01236">
    <property type="entry name" value="PDXT_SNO_1"/>
    <property type="match status" value="1"/>
</dbReference>
<evidence type="ECO:0000256" key="2">
    <source>
        <dbReference type="ARBA" id="ARBA00012918"/>
    </source>
</evidence>
<evidence type="ECO:0000256" key="3">
    <source>
        <dbReference type="ARBA" id="ARBA00022801"/>
    </source>
</evidence>
<dbReference type="PROSITE" id="PS51130">
    <property type="entry name" value="PDXT_SNO_2"/>
    <property type="match status" value="1"/>
</dbReference>
<keyword evidence="9" id="KW-1185">Reference proteome</keyword>
<evidence type="ECO:0000256" key="1">
    <source>
        <dbReference type="ARBA" id="ARBA00008345"/>
    </source>
</evidence>
<dbReference type="PANTHER" id="PTHR31559:SF0">
    <property type="entry name" value="PYRIDOXAL 5'-PHOSPHATE SYNTHASE SUBUNIT SNO1-RELATED"/>
    <property type="match status" value="1"/>
</dbReference>
<name>A0ABD3MX48_9STRA</name>
<evidence type="ECO:0000256" key="6">
    <source>
        <dbReference type="ARBA" id="ARBA00049534"/>
    </source>
</evidence>
<protein>
    <recommendedName>
        <fullName evidence="2">glutaminase</fullName>
        <ecNumber evidence="2">3.5.1.2</ecNumber>
    </recommendedName>
</protein>
<dbReference type="InterPro" id="IPR029062">
    <property type="entry name" value="Class_I_gatase-like"/>
</dbReference>
<keyword evidence="5" id="KW-0456">Lyase</keyword>
<dbReference type="EMBL" id="JALLAZ020001678">
    <property type="protein sequence ID" value="KAL3768444.1"/>
    <property type="molecule type" value="Genomic_DNA"/>
</dbReference>